<feature type="transmembrane region" description="Helical" evidence="2">
    <location>
        <begin position="107"/>
        <end position="127"/>
    </location>
</feature>
<dbReference type="EMBL" id="JACHJT010000001">
    <property type="protein sequence ID" value="MBB4931962.1"/>
    <property type="molecule type" value="Genomic_DNA"/>
</dbReference>
<accession>A0A7W7W2G5</accession>
<protein>
    <submittedName>
        <fullName evidence="3">Uncharacterized protein</fullName>
    </submittedName>
</protein>
<evidence type="ECO:0000313" key="3">
    <source>
        <dbReference type="EMBL" id="MBB4931962.1"/>
    </source>
</evidence>
<feature type="region of interest" description="Disordered" evidence="1">
    <location>
        <begin position="147"/>
        <end position="171"/>
    </location>
</feature>
<gene>
    <name evidence="3" type="ORF">F4561_002782</name>
</gene>
<evidence type="ECO:0000313" key="4">
    <source>
        <dbReference type="Proteomes" id="UP000523007"/>
    </source>
</evidence>
<organism evidence="3 4">
    <name type="scientific">Lipingzhangella halophila</name>
    <dbReference type="NCBI Taxonomy" id="1783352"/>
    <lineage>
        <taxon>Bacteria</taxon>
        <taxon>Bacillati</taxon>
        <taxon>Actinomycetota</taxon>
        <taxon>Actinomycetes</taxon>
        <taxon>Streptosporangiales</taxon>
        <taxon>Nocardiopsidaceae</taxon>
        <taxon>Lipingzhangella</taxon>
    </lineage>
</organism>
<keyword evidence="2" id="KW-0472">Membrane</keyword>
<evidence type="ECO:0000256" key="2">
    <source>
        <dbReference type="SAM" id="Phobius"/>
    </source>
</evidence>
<feature type="transmembrane region" description="Helical" evidence="2">
    <location>
        <begin position="69"/>
        <end position="87"/>
    </location>
</feature>
<dbReference type="Proteomes" id="UP000523007">
    <property type="component" value="Unassembled WGS sequence"/>
</dbReference>
<proteinExistence type="predicted"/>
<keyword evidence="2" id="KW-1133">Transmembrane helix</keyword>
<dbReference type="AlphaFoldDB" id="A0A7W7W2G5"/>
<evidence type="ECO:0000256" key="1">
    <source>
        <dbReference type="SAM" id="MobiDB-lite"/>
    </source>
</evidence>
<keyword evidence="4" id="KW-1185">Reference proteome</keyword>
<feature type="transmembrane region" description="Helical" evidence="2">
    <location>
        <begin position="40"/>
        <end position="62"/>
    </location>
</feature>
<dbReference type="RefSeq" id="WP_184578962.1">
    <property type="nucleotide sequence ID" value="NZ_JACHJT010000001.1"/>
</dbReference>
<reference evidence="3 4" key="1">
    <citation type="submission" date="2020-08" db="EMBL/GenBank/DDBJ databases">
        <title>Sequencing the genomes of 1000 actinobacteria strains.</title>
        <authorList>
            <person name="Klenk H.-P."/>
        </authorList>
    </citation>
    <scope>NUCLEOTIDE SEQUENCE [LARGE SCALE GENOMIC DNA]</scope>
    <source>
        <strain evidence="3 4">DSM 102030</strain>
    </source>
</reference>
<comment type="caution">
    <text evidence="3">The sequence shown here is derived from an EMBL/GenBank/DDBJ whole genome shotgun (WGS) entry which is preliminary data.</text>
</comment>
<keyword evidence="2" id="KW-0812">Transmembrane</keyword>
<sequence>MRHVVGFLAGLILAPVVLLGGGWAFTRMSGLGGGEAAFLTTAGLIGLAGLFGLALLMALVMVPPRLTPLLPGITGLSLAGFTAVNVLRPELLERLPGVPGLGGALELAGLGLYLPLAFALVIPLFVASRWVRAEPYEESAVTPAEYFDGLYGDEEEPPEESRRGGRRRRTA</sequence>
<name>A0A7W7W2G5_9ACTN</name>